<dbReference type="Proteomes" id="UP000479691">
    <property type="component" value="Unassembled WGS sequence"/>
</dbReference>
<proteinExistence type="predicted"/>
<dbReference type="AlphaFoldDB" id="A0A7C8UBV2"/>
<reference evidence="5 6" key="1">
    <citation type="submission" date="2019-06" db="EMBL/GenBank/DDBJ databases">
        <authorList>
            <person name="Palmer J.M."/>
        </authorList>
    </citation>
    <scope>NUCLEOTIDE SEQUENCE [LARGE SCALE GENOMIC DNA]</scope>
    <source>
        <strain evidence="4 5">TWF106</strain>
        <strain evidence="3 7">TWF191</strain>
        <strain evidence="2">TWF679</strain>
        <strain evidence="1 6">TWF788</strain>
    </source>
</reference>
<evidence type="ECO:0000313" key="6">
    <source>
        <dbReference type="Proteomes" id="UP000479691"/>
    </source>
</evidence>
<dbReference type="EMBL" id="WIWS01000017">
    <property type="protein sequence ID" value="KAF3224793.1"/>
    <property type="molecule type" value="Genomic_DNA"/>
</dbReference>
<evidence type="ECO:0000313" key="3">
    <source>
        <dbReference type="EMBL" id="KAF3220851.1"/>
    </source>
</evidence>
<evidence type="ECO:0000313" key="1">
    <source>
        <dbReference type="EMBL" id="KAF3186482.1"/>
    </source>
</evidence>
<sequence length="145" mass="15967">MSGARPFRQQWGIDGLRALRTERPGESRIIKAIGPWAAVWNPAPEVLPNPDSLATCHWHCSMTLACDRGLSLVRSPQDVFQVPEDRETPGIFVGDAIFAVRPGTGLCLSEGLLCPVNHSTPKIPVLWGKNRADLTPGPPYNREKY</sequence>
<evidence type="ECO:0000313" key="2">
    <source>
        <dbReference type="EMBL" id="KAF3209522.1"/>
    </source>
</evidence>
<gene>
    <name evidence="4" type="ORF">TWF106_003240</name>
    <name evidence="3" type="ORF">TWF191_007310</name>
    <name evidence="2" type="ORF">TWF679_007347</name>
    <name evidence="1" type="ORF">TWF788_003340</name>
</gene>
<comment type="caution">
    <text evidence="1">The sequence shown here is derived from an EMBL/GenBank/DDBJ whole genome shotgun (WGS) entry which is preliminary data.</text>
</comment>
<dbReference type="EMBL" id="WIPF01000045">
    <property type="protein sequence ID" value="KAF3220851.1"/>
    <property type="molecule type" value="Genomic_DNA"/>
</dbReference>
<dbReference type="Proteomes" id="UP000614610">
    <property type="component" value="Unassembled WGS sequence"/>
</dbReference>
<organism evidence="1 6">
    <name type="scientific">Orbilia oligospora</name>
    <name type="common">Nematode-trapping fungus</name>
    <name type="synonym">Arthrobotrys oligospora</name>
    <dbReference type="NCBI Taxonomy" id="2813651"/>
    <lineage>
        <taxon>Eukaryota</taxon>
        <taxon>Fungi</taxon>
        <taxon>Dikarya</taxon>
        <taxon>Ascomycota</taxon>
        <taxon>Pezizomycotina</taxon>
        <taxon>Orbiliomycetes</taxon>
        <taxon>Orbiliales</taxon>
        <taxon>Orbiliaceae</taxon>
        <taxon>Orbilia</taxon>
    </lineage>
</organism>
<accession>A0A7C8UBV2</accession>
<evidence type="ECO:0000313" key="4">
    <source>
        <dbReference type="EMBL" id="KAF3224793.1"/>
    </source>
</evidence>
<protein>
    <submittedName>
        <fullName evidence="1">Uncharacterized protein</fullName>
    </submittedName>
</protein>
<name>A0A7C8UBV2_ORBOL</name>
<dbReference type="Proteomes" id="UP000472727">
    <property type="component" value="Unassembled WGS sequence"/>
</dbReference>
<evidence type="ECO:0000313" key="5">
    <source>
        <dbReference type="Proteomes" id="UP000472727"/>
    </source>
</evidence>
<dbReference type="EMBL" id="WIWT01000042">
    <property type="protein sequence ID" value="KAF3209522.1"/>
    <property type="molecule type" value="Genomic_DNA"/>
</dbReference>
<evidence type="ECO:0000313" key="7">
    <source>
        <dbReference type="Proteomes" id="UP000483672"/>
    </source>
</evidence>
<dbReference type="Proteomes" id="UP000483672">
    <property type="component" value="Unassembled WGS sequence"/>
</dbReference>
<dbReference type="EMBL" id="JAABOE010000017">
    <property type="protein sequence ID" value="KAF3186482.1"/>
    <property type="molecule type" value="Genomic_DNA"/>
</dbReference>